<dbReference type="Pfam" id="PF20736">
    <property type="entry name" value="Glyco_hydro127M"/>
    <property type="match status" value="1"/>
</dbReference>
<dbReference type="Proteomes" id="UP000663801">
    <property type="component" value="Unassembled WGS sequence"/>
</dbReference>
<dbReference type="Pfam" id="PF07944">
    <property type="entry name" value="Beta-AFase-like_GH127_cat"/>
    <property type="match status" value="1"/>
</dbReference>
<accession>A0A939C5F8</accession>
<dbReference type="PANTHER" id="PTHR31151:SF0">
    <property type="entry name" value="PROLINE-TRNA LIGASE (DUF1680)"/>
    <property type="match status" value="1"/>
</dbReference>
<evidence type="ECO:0000313" key="4">
    <source>
        <dbReference type="EMBL" id="MBM9476834.1"/>
    </source>
</evidence>
<keyword evidence="1" id="KW-0732">Signal</keyword>
<feature type="signal peptide" evidence="1">
    <location>
        <begin position="1"/>
        <end position="42"/>
    </location>
</feature>
<comment type="caution">
    <text evidence="4">The sequence shown here is derived from an EMBL/GenBank/DDBJ whole genome shotgun (WGS) entry which is preliminary data.</text>
</comment>
<keyword evidence="4" id="KW-0378">Hydrolase</keyword>
<keyword evidence="5" id="KW-1185">Reference proteome</keyword>
<feature type="chain" id="PRO_5037635338" evidence="1">
    <location>
        <begin position="43"/>
        <end position="728"/>
    </location>
</feature>
<evidence type="ECO:0000259" key="2">
    <source>
        <dbReference type="Pfam" id="PF07944"/>
    </source>
</evidence>
<evidence type="ECO:0000313" key="5">
    <source>
        <dbReference type="Proteomes" id="UP000663801"/>
    </source>
</evidence>
<gene>
    <name evidence="4" type="ORF">JL107_10285</name>
</gene>
<dbReference type="InterPro" id="IPR008928">
    <property type="entry name" value="6-hairpin_glycosidase_sf"/>
</dbReference>
<dbReference type="GO" id="GO:0005975">
    <property type="term" value="P:carbohydrate metabolic process"/>
    <property type="evidence" value="ECO:0007669"/>
    <property type="project" value="InterPro"/>
</dbReference>
<name>A0A939C5F8_9ACTN</name>
<dbReference type="SUPFAM" id="SSF48208">
    <property type="entry name" value="Six-hairpin glycosidases"/>
    <property type="match status" value="1"/>
</dbReference>
<dbReference type="InterPro" id="IPR012878">
    <property type="entry name" value="Beta-AFase-like_GH127_cat"/>
</dbReference>
<dbReference type="InterPro" id="IPR049046">
    <property type="entry name" value="Beta-AFase-like_GH127_middle"/>
</dbReference>
<feature type="domain" description="Non-reducing end beta-L-arabinofuranosidase-like GH127 catalytic" evidence="2">
    <location>
        <begin position="79"/>
        <end position="464"/>
    </location>
</feature>
<dbReference type="EMBL" id="JAERWL010000008">
    <property type="protein sequence ID" value="MBM9476834.1"/>
    <property type="molecule type" value="Genomic_DNA"/>
</dbReference>
<dbReference type="InterPro" id="IPR006311">
    <property type="entry name" value="TAT_signal"/>
</dbReference>
<dbReference type="PANTHER" id="PTHR31151">
    <property type="entry name" value="PROLINE-TRNA LIGASE (DUF1680)"/>
    <property type="match status" value="1"/>
</dbReference>
<dbReference type="AlphaFoldDB" id="A0A939C5F8"/>
<evidence type="ECO:0000256" key="1">
    <source>
        <dbReference type="SAM" id="SignalP"/>
    </source>
</evidence>
<evidence type="ECO:0000259" key="3">
    <source>
        <dbReference type="Pfam" id="PF20736"/>
    </source>
</evidence>
<feature type="domain" description="Non-reducing end beta-L-arabinofuranosidase-like GH127 middle" evidence="3">
    <location>
        <begin position="475"/>
        <end position="567"/>
    </location>
</feature>
<organism evidence="4 5">
    <name type="scientific">Nakamurella flavida</name>
    <dbReference type="NCBI Taxonomy" id="363630"/>
    <lineage>
        <taxon>Bacteria</taxon>
        <taxon>Bacillati</taxon>
        <taxon>Actinomycetota</taxon>
        <taxon>Actinomycetes</taxon>
        <taxon>Nakamurellales</taxon>
        <taxon>Nakamurellaceae</taxon>
        <taxon>Nakamurella</taxon>
    </lineage>
</organism>
<dbReference type="RefSeq" id="WP_205256929.1">
    <property type="nucleotide sequence ID" value="NZ_BAAAPV010000004.1"/>
</dbReference>
<dbReference type="PROSITE" id="PS51318">
    <property type="entry name" value="TAT"/>
    <property type="match status" value="1"/>
</dbReference>
<sequence>MNPLPIQPTRRGPSLSRRTALAGGLAAAAGAVAFGSAGPAAAASVPRTAHPTAFPVARAARAAMPVTGAAALVPFPLSAVTLAPSIFTANRDRLLRFARDYPVDRMLVNFRANAGLDTRGAAPIGSWEEPTSQLRGHFTGHYLSMLAQAVASGETSLAATLTTAVDALGECQDALAVQGGSAGYLAAYPETQFDQLEVFVPYPTIWAPWYTCHKIMAGLLDAYDLTGNARALGIVSAMGRWAFTRLSRTTAAQRQRMWQMYIAGEYGGMNESLMRLYEITGDADFSTAAGFFDTEYLLQACAANQDILDGKHANQHIPQFLGYLKRYDATGRAPYVDAVRNMWEMVVPHRMYAHGGTGQGEIFRARDRIGASIVKDTNAETCAAYNMLKVSRELFLRDPDPKYMEYYERALFNQIAGSRRASDSGDDPLVTYMLPVGPGVRRGYGNLGTCCGGTGLENHTKYQDSIFFAGADGSTLYVNLYIGSTLTWAARSLTVALSTELPTAGTSTLTVTGSGPLDLRLRIPVWAQDAEVAVNGTAVPGPVTPGSYLSVSRDWTSGDTVAVTLPMRLRVERALDDPTLQTLAHGPIALVARSSQPSFRAVSLFSALTLSGSLETALRPTADAGFFRSADGTVWAPMYVGSDDPYHLYFRRSEPMVVFAGTDAGVVNPVRPDRTTLLDDIWARAPFTDRQQFVRTVTEVSATWAAEGLLSRRDRQAVLLGAARARLS</sequence>
<protein>
    <submittedName>
        <fullName evidence="4">Glycoside hydrolase family 127 protein</fullName>
    </submittedName>
</protein>
<reference evidence="4" key="1">
    <citation type="submission" date="2021-01" db="EMBL/GenBank/DDBJ databases">
        <title>KCTC 19127 draft genome.</title>
        <authorList>
            <person name="An D."/>
        </authorList>
    </citation>
    <scope>NUCLEOTIDE SEQUENCE</scope>
    <source>
        <strain evidence="4">KCTC 19127</strain>
    </source>
</reference>
<proteinExistence type="predicted"/>
<dbReference type="GO" id="GO:0016787">
    <property type="term" value="F:hydrolase activity"/>
    <property type="evidence" value="ECO:0007669"/>
    <property type="project" value="UniProtKB-KW"/>
</dbReference>